<evidence type="ECO:0000313" key="2">
    <source>
        <dbReference type="Proteomes" id="UP000838878"/>
    </source>
</evidence>
<organism evidence="1 2">
    <name type="scientific">Brenthis ino</name>
    <name type="common">lesser marbled fritillary</name>
    <dbReference type="NCBI Taxonomy" id="405034"/>
    <lineage>
        <taxon>Eukaryota</taxon>
        <taxon>Metazoa</taxon>
        <taxon>Ecdysozoa</taxon>
        <taxon>Arthropoda</taxon>
        <taxon>Hexapoda</taxon>
        <taxon>Insecta</taxon>
        <taxon>Pterygota</taxon>
        <taxon>Neoptera</taxon>
        <taxon>Endopterygota</taxon>
        <taxon>Lepidoptera</taxon>
        <taxon>Glossata</taxon>
        <taxon>Ditrysia</taxon>
        <taxon>Papilionoidea</taxon>
        <taxon>Nymphalidae</taxon>
        <taxon>Heliconiinae</taxon>
        <taxon>Argynnini</taxon>
        <taxon>Brenthis</taxon>
    </lineage>
</organism>
<keyword evidence="2" id="KW-1185">Reference proteome</keyword>
<evidence type="ECO:0008006" key="3">
    <source>
        <dbReference type="Google" id="ProtNLM"/>
    </source>
</evidence>
<gene>
    <name evidence="1" type="ORF">BINO364_LOCUS3494</name>
</gene>
<dbReference type="OrthoDB" id="7425386at2759"/>
<reference evidence="1" key="1">
    <citation type="submission" date="2021-12" db="EMBL/GenBank/DDBJ databases">
        <authorList>
            <person name="Martin H S."/>
        </authorList>
    </citation>
    <scope>NUCLEOTIDE SEQUENCE</scope>
</reference>
<dbReference type="AlphaFoldDB" id="A0A8J9Y499"/>
<evidence type="ECO:0000313" key="1">
    <source>
        <dbReference type="EMBL" id="CAH0716804.1"/>
    </source>
</evidence>
<name>A0A8J9Y499_9NEOP</name>
<protein>
    <recommendedName>
        <fullName evidence="3">DUF4802 domain-containing protein</fullName>
    </recommendedName>
</protein>
<proteinExistence type="predicted"/>
<dbReference type="Proteomes" id="UP000838878">
    <property type="component" value="Chromosome 11"/>
</dbReference>
<accession>A0A8J9Y499</accession>
<dbReference type="EMBL" id="OV170231">
    <property type="protein sequence ID" value="CAH0716804.1"/>
    <property type="molecule type" value="Genomic_DNA"/>
</dbReference>
<sequence>MTTNSTGAVFFLGSRAHYQVLEQPNNYDAKNGNTSTETIYQNQSVEELWPKEQTNKQKYDANYNLESQWTCTDQNSTVSCDKQSTVKRRVKRRSSEALLCEMKPAVLNHVRSKEEEAKPNRNSLISYLTSLARRKCRLESDRIQYLKHIESVLNNCTYRESCRCLDCQVRKFEFTLFEKKDI</sequence>
<feature type="non-terminal residue" evidence="1">
    <location>
        <position position="182"/>
    </location>
</feature>